<dbReference type="Proteomes" id="UP001642380">
    <property type="component" value="Unassembled WGS sequence"/>
</dbReference>
<dbReference type="EMBL" id="CAUOPR010000001">
    <property type="protein sequence ID" value="CAJ2002077.1"/>
    <property type="molecule type" value="Genomic_DNA"/>
</dbReference>
<proteinExistence type="predicted"/>
<reference evidence="2 3" key="1">
    <citation type="submission" date="2024-01" db="EMBL/GenBank/DDBJ databases">
        <authorList>
            <person name="Guinet B."/>
        </authorList>
    </citation>
    <scope>NUCLEOTIDE SEQUENCE [LARGE SCALE GENOMIC DNA]</scope>
</reference>
<name>A0ABC8QJK9_9VIRU</name>
<protein>
    <submittedName>
        <fullName evidence="2">Uncharacterized protein</fullName>
    </submittedName>
</protein>
<keyword evidence="3" id="KW-1185">Reference proteome</keyword>
<comment type="caution">
    <text evidence="2">The sequence shown here is derived from an EMBL/GenBank/DDBJ whole genome shotgun (WGS) entry which is preliminary data.</text>
</comment>
<gene>
    <name evidence="2" type="ORF">CCFV1_ORF031</name>
</gene>
<evidence type="ECO:0000313" key="2">
    <source>
        <dbReference type="EMBL" id="CAJ2002077.1"/>
    </source>
</evidence>
<evidence type="ECO:0000313" key="3">
    <source>
        <dbReference type="Proteomes" id="UP001642380"/>
    </source>
</evidence>
<evidence type="ECO:0000256" key="1">
    <source>
        <dbReference type="SAM" id="MobiDB-lite"/>
    </source>
</evidence>
<accession>A0ABC8QJK9</accession>
<sequence>MTTTGGTGARPTRSEVRRRVMPPTWRRYSATGPHRLSRRSRALTGPTWVLAKYVRSEPLGFFNYDRVWSYTSVTPCLEECGCTRVLPPPDWSYRGVT</sequence>
<organism evidence="2 3">
    <name type="scientific">Cotesia congregata filamentous virus 1</name>
    <dbReference type="NCBI Taxonomy" id="3064291"/>
    <lineage>
        <taxon>Viruses</taxon>
        <taxon>Viruses incertae sedis</taxon>
        <taxon>Naldaviricetes</taxon>
        <taxon>Lefavirales</taxon>
        <taxon>Filamentoviridae</taxon>
        <taxon>Betafilamentovirus</taxon>
        <taxon>Betafilamentovirus cocongregatae</taxon>
    </lineage>
</organism>
<feature type="region of interest" description="Disordered" evidence="1">
    <location>
        <begin position="1"/>
        <end position="20"/>
    </location>
</feature>